<evidence type="ECO:0000256" key="6">
    <source>
        <dbReference type="ARBA" id="ARBA00061445"/>
    </source>
</evidence>
<dbReference type="GO" id="GO:0005761">
    <property type="term" value="C:mitochondrial ribosome"/>
    <property type="evidence" value="ECO:0007669"/>
    <property type="project" value="InterPro"/>
</dbReference>
<dbReference type="AlphaFoldDB" id="A0A1B8Y3H7"/>
<reference evidence="11" key="3">
    <citation type="submission" date="2016-05" db="EMBL/GenBank/DDBJ databases">
        <title>WGS assembly of Xenopus tropicalis.</title>
        <authorList>
            <person name="Sessions A."/>
            <person name="Jenkins J."/>
            <person name="Mitros T."/>
            <person name="Lyons J.T."/>
            <person name="Dichmann D.S."/>
            <person name="Robert J."/>
            <person name="Harland R.M."/>
            <person name="Rokhsar D.S."/>
        </authorList>
    </citation>
    <scope>NUCLEOTIDE SEQUENCE</scope>
    <source>
        <strain evidence="11">Nigerian</strain>
    </source>
</reference>
<dbReference type="FunFam" id="3.30.70.600:FF:000006">
    <property type="entry name" value="39S ribosomal protein L48, mitochondrial"/>
    <property type="match status" value="1"/>
</dbReference>
<evidence type="ECO:0000256" key="5">
    <source>
        <dbReference type="ARBA" id="ARBA00023274"/>
    </source>
</evidence>
<comment type="subcellular location">
    <subcellularLocation>
        <location evidence="1">Mitochondrion</location>
    </subcellularLocation>
</comment>
<evidence type="ECO:0000259" key="10">
    <source>
        <dbReference type="SMART" id="SM01403"/>
    </source>
</evidence>
<dbReference type="InterPro" id="IPR027486">
    <property type="entry name" value="Ribosomal_uS10_dom"/>
</dbReference>
<reference evidence="11" key="1">
    <citation type="submission" date="2009-11" db="EMBL/GenBank/DDBJ databases">
        <authorList>
            <consortium name="US DOE Joint Genome Institute (JGI-PGF)"/>
            <person name="Ottilar R."/>
            <person name="Schmutz J."/>
            <person name="Salamov A."/>
            <person name="Cheng J.F."/>
            <person name="Lucas S."/>
            <person name="Pitluck S."/>
            <person name="Gundlach H."/>
            <person name="Guo Y."/>
            <person name="Haberer G."/>
            <person name="Nasrallah J."/>
            <person name="Mayer K.F.X."/>
            <person name="van de Peer Y."/>
            <person name="Weigel D."/>
            <person name="Grigoriev I.V."/>
        </authorList>
    </citation>
    <scope>NUCLEOTIDE SEQUENCE</scope>
    <source>
        <strain evidence="11">Nigerian</strain>
    </source>
</reference>
<keyword evidence="4" id="KW-0496">Mitochondrion</keyword>
<dbReference type="InterPro" id="IPR027487">
    <property type="entry name" value="Ribosomal_mL48"/>
</dbReference>
<feature type="region of interest" description="Disordered" evidence="9">
    <location>
        <begin position="109"/>
        <end position="144"/>
    </location>
</feature>
<comment type="similarity">
    <text evidence="6">Belongs to the mitochondrion-specific ribosomal protein mL48 family.</text>
</comment>
<reference evidence="11" key="2">
    <citation type="journal article" date="2010" name="Science">
        <title>The genome of the Western clawed frog Xenopus tropicalis.</title>
        <authorList>
            <person name="Hellsten U."/>
            <person name="Harland R.M."/>
            <person name="Gilchrist M.J."/>
            <person name="Hendrix D."/>
            <person name="Jurka J."/>
            <person name="Kapitonov V."/>
            <person name="Ovcharenko I."/>
            <person name="Putnam N.H."/>
            <person name="Shu S."/>
            <person name="Taher L."/>
            <person name="Blitz I.L."/>
            <person name="Blumberg B."/>
            <person name="Dichmann D.S."/>
            <person name="Dubchak I."/>
            <person name="Amaya E."/>
            <person name="Detter J.C."/>
            <person name="Fletcher R."/>
            <person name="Gerhard D.S."/>
            <person name="Goodstein D."/>
            <person name="Graves T."/>
            <person name="Grigoriev I.V."/>
            <person name="Grimwood J."/>
            <person name="Kawashima T."/>
            <person name="Lindquist E."/>
            <person name="Lucas S.M."/>
            <person name="Mead P.E."/>
            <person name="Mitros T."/>
            <person name="Ogino H."/>
            <person name="Ohta Y."/>
            <person name="Poliakov A.V."/>
            <person name="Pollet N."/>
            <person name="Robert J."/>
            <person name="Salamov A."/>
            <person name="Sater A.K."/>
            <person name="Schmutz J."/>
            <person name="Terry A."/>
            <person name="Vize P.D."/>
            <person name="Warren W.C."/>
            <person name="Wells D."/>
            <person name="Wills A."/>
            <person name="Wilson R.K."/>
            <person name="Zimmerman L.B."/>
            <person name="Zorn A.M."/>
            <person name="Grainger R."/>
            <person name="Grammer T."/>
            <person name="Khokha M.K."/>
            <person name="Richardson P.M."/>
            <person name="Rokhsar D.S."/>
        </authorList>
    </citation>
    <scope>NUCLEOTIDE SEQUENCE [LARGE SCALE GENOMIC DNA]</scope>
    <source>
        <strain evidence="11">Nigerian</strain>
    </source>
</reference>
<evidence type="ECO:0000313" key="11">
    <source>
        <dbReference type="EMBL" id="OCA17489.1"/>
    </source>
</evidence>
<keyword evidence="3" id="KW-0689">Ribosomal protein</keyword>
<dbReference type="GO" id="GO:0005743">
    <property type="term" value="C:mitochondrial inner membrane"/>
    <property type="evidence" value="ECO:0007669"/>
    <property type="project" value="UniProtKB-ARBA"/>
</dbReference>
<evidence type="ECO:0000256" key="3">
    <source>
        <dbReference type="ARBA" id="ARBA00022980"/>
    </source>
</evidence>
<dbReference type="InterPro" id="IPR036838">
    <property type="entry name" value="Ribosomal_uS10_dom_sf"/>
</dbReference>
<feature type="compositionally biased region" description="Polar residues" evidence="9">
    <location>
        <begin position="38"/>
        <end position="74"/>
    </location>
</feature>
<evidence type="ECO:0000256" key="7">
    <source>
        <dbReference type="ARBA" id="ARBA00071667"/>
    </source>
</evidence>
<dbReference type="Pfam" id="PF00338">
    <property type="entry name" value="Ribosomal_S10"/>
    <property type="match status" value="1"/>
</dbReference>
<evidence type="ECO:0000256" key="2">
    <source>
        <dbReference type="ARBA" id="ARBA00022946"/>
    </source>
</evidence>
<evidence type="ECO:0000256" key="4">
    <source>
        <dbReference type="ARBA" id="ARBA00023128"/>
    </source>
</evidence>
<protein>
    <recommendedName>
        <fullName evidence="7">Large ribosomal subunit protein mL48</fullName>
    </recommendedName>
    <alternativeName>
        <fullName evidence="8">39S ribosomal protein L48, mitochondrial</fullName>
    </alternativeName>
</protein>
<keyword evidence="2" id="KW-0809">Transit peptide</keyword>
<proteinExistence type="inferred from homology"/>
<feature type="region of interest" description="Disordered" evidence="9">
    <location>
        <begin position="24"/>
        <end position="74"/>
    </location>
</feature>
<evidence type="ECO:0000256" key="9">
    <source>
        <dbReference type="SAM" id="MobiDB-lite"/>
    </source>
</evidence>
<keyword evidence="5" id="KW-0687">Ribonucleoprotein</keyword>
<feature type="domain" description="Small ribosomal subunit protein uS10" evidence="10">
    <location>
        <begin position="161"/>
        <end position="256"/>
    </location>
</feature>
<dbReference type="SMART" id="SM01403">
    <property type="entry name" value="Ribosomal_S10"/>
    <property type="match status" value="1"/>
</dbReference>
<evidence type="ECO:0000256" key="8">
    <source>
        <dbReference type="ARBA" id="ARBA00084068"/>
    </source>
</evidence>
<dbReference type="EMBL" id="KV460495">
    <property type="protein sequence ID" value="OCA17489.1"/>
    <property type="molecule type" value="Genomic_DNA"/>
</dbReference>
<dbReference type="PANTHER" id="PTHR13473">
    <property type="entry name" value="MITOCHONDRIAL RIBOSOMAL PROTEIN L48"/>
    <property type="match status" value="1"/>
</dbReference>
<sequence length="281" mass="30542">FVSHTERPTAALVSSGRVLVSHKGVRDFPSPNAARSPGSATNPVSASPGSATNPVSASPGSATNPVSASPGSATNPMLALRNEALMKQAAALCRLTGCLPITSSKTAVGKQSTYRHYRSQPTHGIGRYKHLLPPEPDPKKKDKLPSKAIKANSEHEYGVLNLQLSGYNMVLVEHYSQYVHNLCNRLSIKVQECYAKPTKTKEVLLMQEHSTKMFLDSVLTVHERVVQVTGLSATMAPILMEVLMMNQPEGVQLLVKEHAEADYQVRFKTRPELESLMASMS</sequence>
<organism evidence="11">
    <name type="scientific">Xenopus tropicalis</name>
    <name type="common">Western clawed frog</name>
    <name type="synonym">Silurana tropicalis</name>
    <dbReference type="NCBI Taxonomy" id="8364"/>
    <lineage>
        <taxon>Eukaryota</taxon>
        <taxon>Metazoa</taxon>
        <taxon>Chordata</taxon>
        <taxon>Craniata</taxon>
        <taxon>Vertebrata</taxon>
        <taxon>Euteleostomi</taxon>
        <taxon>Amphibia</taxon>
        <taxon>Batrachia</taxon>
        <taxon>Anura</taxon>
        <taxon>Pipoidea</taxon>
        <taxon>Pipidae</taxon>
        <taxon>Xenopodinae</taxon>
        <taxon>Xenopus</taxon>
        <taxon>Silurana</taxon>
    </lineage>
</organism>
<gene>
    <name evidence="11" type="ORF">XENTR_v90027088mg</name>
</gene>
<feature type="non-terminal residue" evidence="11">
    <location>
        <position position="1"/>
    </location>
</feature>
<dbReference type="SUPFAM" id="SSF54999">
    <property type="entry name" value="Ribosomal protein S10"/>
    <property type="match status" value="1"/>
</dbReference>
<name>A0A1B8Y3H7_XENTR</name>
<accession>A0A1B8Y3H7</accession>
<dbReference type="GO" id="GO:1990904">
    <property type="term" value="C:ribonucleoprotein complex"/>
    <property type="evidence" value="ECO:0007669"/>
    <property type="project" value="UniProtKB-KW"/>
</dbReference>
<dbReference type="Gene3D" id="3.30.70.600">
    <property type="entry name" value="Ribosomal protein S10 domain"/>
    <property type="match status" value="1"/>
</dbReference>
<dbReference type="PANTHER" id="PTHR13473:SF0">
    <property type="entry name" value="LARGE RIBOSOMAL SUBUNIT PROTEIN ML48"/>
    <property type="match status" value="1"/>
</dbReference>
<evidence type="ECO:0000256" key="1">
    <source>
        <dbReference type="ARBA" id="ARBA00004173"/>
    </source>
</evidence>